<protein>
    <recommendedName>
        <fullName evidence="1">Metallo-beta-lactamase domain-containing protein</fullName>
    </recommendedName>
</protein>
<organism evidence="2 3">
    <name type="scientific">[Phormidium ambiguum] IAM M-71</name>
    <dbReference type="NCBI Taxonomy" id="454136"/>
    <lineage>
        <taxon>Bacteria</taxon>
        <taxon>Bacillati</taxon>
        <taxon>Cyanobacteriota</taxon>
        <taxon>Cyanophyceae</taxon>
        <taxon>Oscillatoriophycideae</taxon>
        <taxon>Aerosakkonematales</taxon>
        <taxon>Aerosakkonemataceae</taxon>
        <taxon>Floridanema</taxon>
    </lineage>
</organism>
<dbReference type="SUPFAM" id="SSF56281">
    <property type="entry name" value="Metallo-hydrolase/oxidoreductase"/>
    <property type="match status" value="1"/>
</dbReference>
<dbReference type="PANTHER" id="PTHR42951">
    <property type="entry name" value="METALLO-BETA-LACTAMASE DOMAIN-CONTAINING"/>
    <property type="match status" value="1"/>
</dbReference>
<gene>
    <name evidence="2" type="ORF">NIES2119_05860</name>
</gene>
<dbReference type="OrthoDB" id="420651at2"/>
<dbReference type="InterPro" id="IPR036866">
    <property type="entry name" value="RibonucZ/Hydroxyglut_hydro"/>
</dbReference>
<dbReference type="InterPro" id="IPR001279">
    <property type="entry name" value="Metallo-B-lactamas"/>
</dbReference>
<dbReference type="InterPro" id="IPR050855">
    <property type="entry name" value="NDM-1-like"/>
</dbReference>
<comment type="caution">
    <text evidence="2">The sequence shown here is derived from an EMBL/GenBank/DDBJ whole genome shotgun (WGS) entry which is preliminary data.</text>
</comment>
<evidence type="ECO:0000313" key="3">
    <source>
        <dbReference type="Proteomes" id="UP000185860"/>
    </source>
</evidence>
<accession>A0A1U7IQX0</accession>
<dbReference type="RefSeq" id="WP_073592491.1">
    <property type="nucleotide sequence ID" value="NZ_MRCE01000004.1"/>
</dbReference>
<dbReference type="Pfam" id="PF00753">
    <property type="entry name" value="Lactamase_B"/>
    <property type="match status" value="1"/>
</dbReference>
<dbReference type="SMART" id="SM00849">
    <property type="entry name" value="Lactamase_B"/>
    <property type="match status" value="1"/>
</dbReference>
<reference evidence="2 3" key="1">
    <citation type="submission" date="2016-11" db="EMBL/GenBank/DDBJ databases">
        <title>Draft Genome Sequences of Nine Cyanobacterial Strains from Diverse Habitats.</title>
        <authorList>
            <person name="Zhu T."/>
            <person name="Hou S."/>
            <person name="Lu X."/>
            <person name="Hess W.R."/>
        </authorList>
    </citation>
    <scope>NUCLEOTIDE SEQUENCE [LARGE SCALE GENOMIC DNA]</scope>
    <source>
        <strain evidence="2 3">IAM M-71</strain>
    </source>
</reference>
<dbReference type="STRING" id="454136.NIES2119_05860"/>
<dbReference type="EMBL" id="MRCE01000004">
    <property type="protein sequence ID" value="OKH39769.1"/>
    <property type="molecule type" value="Genomic_DNA"/>
</dbReference>
<dbReference type="AlphaFoldDB" id="A0A1U7IQX0"/>
<dbReference type="CDD" id="cd16282">
    <property type="entry name" value="metallo-hydrolase-like_MBL-fold"/>
    <property type="match status" value="1"/>
</dbReference>
<dbReference type="Gene3D" id="3.60.15.10">
    <property type="entry name" value="Ribonuclease Z/Hydroxyacylglutathione hydrolase-like"/>
    <property type="match status" value="1"/>
</dbReference>
<evidence type="ECO:0000259" key="1">
    <source>
        <dbReference type="SMART" id="SM00849"/>
    </source>
</evidence>
<proteinExistence type="predicted"/>
<dbReference type="Proteomes" id="UP000185860">
    <property type="component" value="Unassembled WGS sequence"/>
</dbReference>
<name>A0A1U7IQX0_9CYAN</name>
<dbReference type="PANTHER" id="PTHR42951:SF4">
    <property type="entry name" value="ACYL-COENZYME A THIOESTERASE MBLAC2"/>
    <property type="match status" value="1"/>
</dbReference>
<sequence>MEMQQVSNSCYAVLNEKNRVCDANSGLINRGGGVVIDTQSDLPHAQRMIDLFSQVWPAMPDRVINTHEDADHVWGNQLFEGAEIIAHRSVPDRMRQVAEPEESQELLHGVGNLLKRIVLKALHPGVLAAGQQLVEDYNFDGIELVLPTTLFDTRYELDLDGTEVHLIYVGPCHQVGDTIIHVPQEGVIFAGDVLFRQCTPMGWTGSFEKWFQCLDLMIELEPKVIVPGHGPLCGVEGAIEMKQYLEYVRDESRKCFDDGMSALEAAKRIEFGPYGEWRAPARLYMNVERAYREFRNEPADEPWDTAATFDAIYKVAKAKGIEIEY</sequence>
<evidence type="ECO:0000313" key="2">
    <source>
        <dbReference type="EMBL" id="OKH39769.1"/>
    </source>
</evidence>
<feature type="domain" description="Metallo-beta-lactamase" evidence="1">
    <location>
        <begin position="22"/>
        <end position="229"/>
    </location>
</feature>